<dbReference type="RefSeq" id="WP_211681481.1">
    <property type="nucleotide sequence ID" value="NZ_JAGRQH010000003.1"/>
</dbReference>
<comment type="caution">
    <text evidence="2">The sequence shown here is derived from an EMBL/GenBank/DDBJ whole genome shotgun (WGS) entry which is preliminary data.</text>
</comment>
<dbReference type="SUPFAM" id="SSF53167">
    <property type="entry name" value="Purine and uridine phosphorylases"/>
    <property type="match status" value="1"/>
</dbReference>
<evidence type="ECO:0000313" key="2">
    <source>
        <dbReference type="EMBL" id="MBR0559748.1"/>
    </source>
</evidence>
<dbReference type="InterPro" id="IPR000845">
    <property type="entry name" value="Nucleoside_phosphorylase_d"/>
</dbReference>
<dbReference type="Pfam" id="PF01048">
    <property type="entry name" value="PNP_UDP_1"/>
    <property type="match status" value="1"/>
</dbReference>
<accession>A0ABS5E8C2</accession>
<keyword evidence="3" id="KW-1185">Reference proteome</keyword>
<sequence length="212" mass="22844">MLGVLTGLRQEARIIRRFLPDVPIALSYADPIRAERETQRLVDLGCTHLLSFGCAGGLQPDLAPGTVLSADHVMLDNERIDCDETLSQHFGAERLLRGGLLHSDVLVATQEDKYYAAASSQCLAVDMESGYVAQSGLPFAVLRVICDDAERDLPPAAIDGMRDGQVYILGLLKSLVTAPQQIPALIALGRDVSLAQKEIVDFLAANPPPLDV</sequence>
<dbReference type="EMBL" id="JAGRQH010000003">
    <property type="protein sequence ID" value="MBR0559748.1"/>
    <property type="molecule type" value="Genomic_DNA"/>
</dbReference>
<protein>
    <recommendedName>
        <fullName evidence="1">Nucleoside phosphorylase domain-containing protein</fullName>
    </recommendedName>
</protein>
<gene>
    <name evidence="2" type="ORF">KB213_06735</name>
</gene>
<name>A0ABS5E8C2_9PROT</name>
<organism evidence="2 3">
    <name type="scientific">Neokomagataea anthophila</name>
    <dbReference type="NCBI Taxonomy" id="2826925"/>
    <lineage>
        <taxon>Bacteria</taxon>
        <taxon>Pseudomonadati</taxon>
        <taxon>Pseudomonadota</taxon>
        <taxon>Alphaproteobacteria</taxon>
        <taxon>Acetobacterales</taxon>
        <taxon>Acetobacteraceae</taxon>
        <taxon>Neokomagataea</taxon>
    </lineage>
</organism>
<dbReference type="CDD" id="cd17768">
    <property type="entry name" value="adenosylhopane_nucleosidase_HpnG-like"/>
    <property type="match status" value="1"/>
</dbReference>
<dbReference type="InterPro" id="IPR035994">
    <property type="entry name" value="Nucleoside_phosphorylase_sf"/>
</dbReference>
<dbReference type="Proteomes" id="UP000677812">
    <property type="component" value="Unassembled WGS sequence"/>
</dbReference>
<dbReference type="Gene3D" id="3.40.50.1580">
    <property type="entry name" value="Nucleoside phosphorylase domain"/>
    <property type="match status" value="1"/>
</dbReference>
<evidence type="ECO:0000259" key="1">
    <source>
        <dbReference type="Pfam" id="PF01048"/>
    </source>
</evidence>
<evidence type="ECO:0000313" key="3">
    <source>
        <dbReference type="Proteomes" id="UP000677812"/>
    </source>
</evidence>
<proteinExistence type="predicted"/>
<reference evidence="2 3" key="1">
    <citation type="submission" date="2021-04" db="EMBL/GenBank/DDBJ databases">
        <title>The complete genome sequence of Neokomagataea sp. TBRC 2177.</title>
        <authorList>
            <person name="Charoenyingcharoen P."/>
            <person name="Yukphan P."/>
        </authorList>
    </citation>
    <scope>NUCLEOTIDE SEQUENCE [LARGE SCALE GENOMIC DNA]</scope>
    <source>
        <strain evidence="2 3">TBRC 2177</strain>
    </source>
</reference>
<feature type="domain" description="Nucleoside phosphorylase" evidence="1">
    <location>
        <begin position="34"/>
        <end position="150"/>
    </location>
</feature>